<keyword evidence="4" id="KW-1185">Reference proteome</keyword>
<organism evidence="3 4">
    <name type="scientific">Fragilariopsis cylindrus CCMP1102</name>
    <dbReference type="NCBI Taxonomy" id="635003"/>
    <lineage>
        <taxon>Eukaryota</taxon>
        <taxon>Sar</taxon>
        <taxon>Stramenopiles</taxon>
        <taxon>Ochrophyta</taxon>
        <taxon>Bacillariophyta</taxon>
        <taxon>Bacillariophyceae</taxon>
        <taxon>Bacillariophycidae</taxon>
        <taxon>Bacillariales</taxon>
        <taxon>Bacillariaceae</taxon>
        <taxon>Fragilariopsis</taxon>
    </lineage>
</organism>
<dbReference type="OrthoDB" id="5862at2759"/>
<keyword evidence="2" id="KW-1133">Transmembrane helix</keyword>
<sequence>MNFNEFAASQSQSQSQPQMEGDTSRGKIALEKMRRVKAEERNAELQKIQNVQDIDQLVRDTGGEAAVIPEKVAQRMGKRMLPFVGIPLFGLVGTFVGFWYMATYRDVEFQPALVAGSTIAVLAVSLGGITYSMMSASWDPEREGSVFGTDEFSRNIGSIKDGFTRSKDNAVVREQIMLEENFGKQKVSSSKSSKNNKKIAQSLAEKLGDGMD</sequence>
<dbReference type="Pfam" id="PF11947">
    <property type="entry name" value="DUF3464"/>
    <property type="match status" value="1"/>
</dbReference>
<dbReference type="Proteomes" id="UP000095751">
    <property type="component" value="Unassembled WGS sequence"/>
</dbReference>
<dbReference type="EMBL" id="KV784380">
    <property type="protein sequence ID" value="OEU08454.1"/>
    <property type="molecule type" value="Genomic_DNA"/>
</dbReference>
<dbReference type="KEGG" id="fcy:FRACYDRAFT_196587"/>
<evidence type="ECO:0000313" key="4">
    <source>
        <dbReference type="Proteomes" id="UP000095751"/>
    </source>
</evidence>
<name>A0A1E7ERP3_9STRA</name>
<feature type="transmembrane region" description="Helical" evidence="2">
    <location>
        <begin position="112"/>
        <end position="133"/>
    </location>
</feature>
<dbReference type="AlphaFoldDB" id="A0A1E7ERP3"/>
<gene>
    <name evidence="3" type="ORF">FRACYDRAFT_196587</name>
</gene>
<dbReference type="PANTHER" id="PTHR34575">
    <property type="entry name" value="PROTEIN PAM68, CHLOROPLASTIC"/>
    <property type="match status" value="1"/>
</dbReference>
<evidence type="ECO:0000313" key="3">
    <source>
        <dbReference type="EMBL" id="OEU08454.1"/>
    </source>
</evidence>
<feature type="region of interest" description="Disordered" evidence="1">
    <location>
        <begin position="183"/>
        <end position="212"/>
    </location>
</feature>
<dbReference type="InParanoid" id="A0A1E7ERP3"/>
<keyword evidence="2" id="KW-0812">Transmembrane</keyword>
<dbReference type="InterPro" id="IPR021855">
    <property type="entry name" value="PAM68-like"/>
</dbReference>
<reference evidence="3 4" key="1">
    <citation type="submission" date="2016-09" db="EMBL/GenBank/DDBJ databases">
        <title>Extensive genetic diversity and differential bi-allelic expression allows diatom success in the polar Southern Ocean.</title>
        <authorList>
            <consortium name="DOE Joint Genome Institute"/>
            <person name="Mock T."/>
            <person name="Otillar R.P."/>
            <person name="Strauss J."/>
            <person name="Dupont C."/>
            <person name="Frickenhaus S."/>
            <person name="Maumus F."/>
            <person name="Mcmullan M."/>
            <person name="Sanges R."/>
            <person name="Schmutz J."/>
            <person name="Toseland A."/>
            <person name="Valas R."/>
            <person name="Veluchamy A."/>
            <person name="Ward B.J."/>
            <person name="Allen A."/>
            <person name="Barry K."/>
            <person name="Falciatore A."/>
            <person name="Ferrante M."/>
            <person name="Fortunato A.E."/>
            <person name="Gloeckner G."/>
            <person name="Gruber A."/>
            <person name="Hipkin R."/>
            <person name="Janech M."/>
            <person name="Kroth P."/>
            <person name="Leese F."/>
            <person name="Lindquist E."/>
            <person name="Lyon B.R."/>
            <person name="Martin J."/>
            <person name="Mayer C."/>
            <person name="Parker M."/>
            <person name="Quesneville H."/>
            <person name="Raymond J."/>
            <person name="Uhlig C."/>
            <person name="Valentin K.U."/>
            <person name="Worden A.Z."/>
            <person name="Armbrust E.V."/>
            <person name="Bowler C."/>
            <person name="Green B."/>
            <person name="Moulton V."/>
            <person name="Van Oosterhout C."/>
            <person name="Grigoriev I."/>
        </authorList>
    </citation>
    <scope>NUCLEOTIDE SEQUENCE [LARGE SCALE GENOMIC DNA]</scope>
    <source>
        <strain evidence="3 4">CCMP1102</strain>
    </source>
</reference>
<evidence type="ECO:0000256" key="2">
    <source>
        <dbReference type="SAM" id="Phobius"/>
    </source>
</evidence>
<feature type="transmembrane region" description="Helical" evidence="2">
    <location>
        <begin position="80"/>
        <end position="100"/>
    </location>
</feature>
<feature type="region of interest" description="Disordered" evidence="1">
    <location>
        <begin position="1"/>
        <end position="27"/>
    </location>
</feature>
<dbReference type="PANTHER" id="PTHR34575:SF1">
    <property type="entry name" value="PROTEIN PAM68, CHLOROPLASTIC"/>
    <property type="match status" value="1"/>
</dbReference>
<protein>
    <submittedName>
        <fullName evidence="3">Uncharacterized protein</fullName>
    </submittedName>
</protein>
<keyword evidence="2" id="KW-0472">Membrane</keyword>
<evidence type="ECO:0000256" key="1">
    <source>
        <dbReference type="SAM" id="MobiDB-lite"/>
    </source>
</evidence>
<proteinExistence type="predicted"/>
<accession>A0A1E7ERP3</accession>